<dbReference type="PANTHER" id="PTHR35902">
    <property type="entry name" value="S-LAYER DOMAIN-LIKE PROTEIN-RELATED"/>
    <property type="match status" value="1"/>
</dbReference>
<dbReference type="PANTHER" id="PTHR35902:SF6">
    <property type="entry name" value="CONSERVED WITHIN P. AEROPHILUM"/>
    <property type="match status" value="1"/>
</dbReference>
<dbReference type="EMBL" id="JBBMFM010000216">
    <property type="protein sequence ID" value="MEQ2428758.1"/>
    <property type="molecule type" value="Genomic_DNA"/>
</dbReference>
<feature type="region of interest" description="Disordered" evidence="1">
    <location>
        <begin position="50"/>
        <end position="128"/>
    </location>
</feature>
<evidence type="ECO:0000313" key="3">
    <source>
        <dbReference type="Proteomes" id="UP001454086"/>
    </source>
</evidence>
<feature type="region of interest" description="Disordered" evidence="1">
    <location>
        <begin position="787"/>
        <end position="913"/>
    </location>
</feature>
<evidence type="ECO:0000313" key="2">
    <source>
        <dbReference type="EMBL" id="MEQ2428758.1"/>
    </source>
</evidence>
<evidence type="ECO:0000256" key="1">
    <source>
        <dbReference type="SAM" id="MobiDB-lite"/>
    </source>
</evidence>
<gene>
    <name evidence="2" type="ORF">WMQ36_27735</name>
</gene>
<feature type="compositionally biased region" description="Gly residues" evidence="1">
    <location>
        <begin position="55"/>
        <end position="80"/>
    </location>
</feature>
<reference evidence="2 3" key="1">
    <citation type="submission" date="2024-03" db="EMBL/GenBank/DDBJ databases">
        <title>Human intestinal bacterial collection.</title>
        <authorList>
            <person name="Pauvert C."/>
            <person name="Hitch T.C.A."/>
            <person name="Clavel T."/>
        </authorList>
    </citation>
    <scope>NUCLEOTIDE SEQUENCE [LARGE SCALE GENOMIC DNA]</scope>
    <source>
        <strain evidence="2 3">CLA-SR-H021</strain>
    </source>
</reference>
<feature type="compositionally biased region" description="Gly residues" evidence="1">
    <location>
        <begin position="87"/>
        <end position="112"/>
    </location>
</feature>
<feature type="compositionally biased region" description="Acidic residues" evidence="1">
    <location>
        <begin position="820"/>
        <end position="868"/>
    </location>
</feature>
<proteinExistence type="predicted"/>
<evidence type="ECO:0008006" key="4">
    <source>
        <dbReference type="Google" id="ProtNLM"/>
    </source>
</evidence>
<comment type="caution">
    <text evidence="2">The sequence shown here is derived from an EMBL/GenBank/DDBJ whole genome shotgun (WGS) entry which is preliminary data.</text>
</comment>
<keyword evidence="3" id="KW-1185">Reference proteome</keyword>
<accession>A0ABV1DEE4</accession>
<dbReference type="Proteomes" id="UP001454086">
    <property type="component" value="Unassembled WGS sequence"/>
</dbReference>
<name>A0ABV1DEE4_9FIRM</name>
<sequence>MEMKGIMKRMIKRAAAVAIAAILIIGICGSVMAEEMGSLAIREAIAAEGTDGRDGGGGAGTGGTEAGGAGTGGTEAGGEGTFQPGRETGGSGSDSGGAGQGGENQGGSGGNNGNTEGSNKPDDGEAGSGSLWVGGYDIFALGGSKDTLDVLRKGRQAKVVVNLRSNGIKTSEVGKRGVTVTKMSDSFRNGENPKVKITSDKEDDLELTVTFSKLTYTGKGDVLRLKVGFKSSGIPPEQLEVNISECEESAPRENGDTGNTTGQPIIRVRRISPQNPVGPGDRFTLEVELENTSKDADIEDMVVNVSPGTSLFIGDDTNARIVSRLDTGRTENVKFNLIAGQDISGPSQLIDLELKYNYYSGGQLTPATSAQKVLLPVKGGTATGQPILRIDRGPMGPVNSGQPFQILLKMENTDTAKGIRNLTATFEPNDQISLLEATDTRQIGDIGPGQSVDVPVNLKAGSELSSAASQLLGVTLKFDYDTDKGTVQGTYSERIVVPTNGRTTAPGAPTPNIILTNYTYGDKVSAGQVFHLNMEFMNTSQGSPIENVVISLETGEGLSINSSSNTFYVPKMGPGERKNQQVDVQALFQTKDSKIQSPKITISCKYEYIDKTERKQSTATETIAVPVYQPDRFQVSPPSFVEEIRQNEETTISLPYVNKGRGQVYNVEASLEGDIQVIDRSLNLGNFDAGKSGTIDFIATPKKAGTFEGKVKVTYEDESMEVRTMEIPVTFEVKEGAAEETAGPDMMDGEMDGGRKPDWKLPAVILTAVLLAGILWIKRKKSRGLNVRNRSQGQTEWDMLEDSQGEAGWDEEKDSREQAGWDEEEDSQGEDGWNEEEGSREQAGWDEEEGSREQADWDEEEDSQEQTDWDGVKAVQERDGRGESEDSQNRDSWDEPEDARSGNRLTENEEDRS</sequence>
<feature type="compositionally biased region" description="Acidic residues" evidence="1">
    <location>
        <begin position="798"/>
        <end position="812"/>
    </location>
</feature>
<protein>
    <recommendedName>
        <fullName evidence="4">CARDB domain-containing protein</fullName>
    </recommendedName>
</protein>
<feature type="compositionally biased region" description="Basic and acidic residues" evidence="1">
    <location>
        <begin position="875"/>
        <end position="901"/>
    </location>
</feature>
<organism evidence="2 3">
    <name type="scientific">Enterocloster hominis</name>
    <name type="common">ex Hitch et al. 2024</name>
    <dbReference type="NCBI Taxonomy" id="1917870"/>
    <lineage>
        <taxon>Bacteria</taxon>
        <taxon>Bacillati</taxon>
        <taxon>Bacillota</taxon>
        <taxon>Clostridia</taxon>
        <taxon>Lachnospirales</taxon>
        <taxon>Lachnospiraceae</taxon>
        <taxon>Enterocloster</taxon>
    </lineage>
</organism>